<dbReference type="InterPro" id="IPR013324">
    <property type="entry name" value="RNA_pol_sigma_r3/r4-like"/>
</dbReference>
<evidence type="ECO:0000259" key="6">
    <source>
        <dbReference type="Pfam" id="PF04542"/>
    </source>
</evidence>
<accession>A0A6N4SRA9</accession>
<keyword evidence="3" id="KW-0731">Sigma factor</keyword>
<dbReference type="PANTHER" id="PTHR43133:SF8">
    <property type="entry name" value="RNA POLYMERASE SIGMA FACTOR HI_1459-RELATED"/>
    <property type="match status" value="1"/>
</dbReference>
<dbReference type="SUPFAM" id="SSF88946">
    <property type="entry name" value="Sigma2 domain of RNA polymerase sigma factors"/>
    <property type="match status" value="1"/>
</dbReference>
<dbReference type="Pfam" id="PF04542">
    <property type="entry name" value="Sigma70_r2"/>
    <property type="match status" value="1"/>
</dbReference>
<evidence type="ECO:0000256" key="2">
    <source>
        <dbReference type="ARBA" id="ARBA00023015"/>
    </source>
</evidence>
<reference evidence="8 9" key="1">
    <citation type="journal article" date="2007" name="Appl. Environ. Microbiol.">
        <title>Genome sequence of the cellulolytic gliding bacterium Cytophaga hutchinsonii.</title>
        <authorList>
            <person name="Xie G."/>
            <person name="Bruce D.C."/>
            <person name="Challacombe J.F."/>
            <person name="Chertkov O."/>
            <person name="Detter J.C."/>
            <person name="Gilna P."/>
            <person name="Han C.S."/>
            <person name="Lucas S."/>
            <person name="Misra M."/>
            <person name="Myers G.L."/>
            <person name="Richardson P."/>
            <person name="Tapia R."/>
            <person name="Thayer N."/>
            <person name="Thompson L.S."/>
            <person name="Brettin T.S."/>
            <person name="Henrissat B."/>
            <person name="Wilson D.B."/>
            <person name="McBride M.J."/>
        </authorList>
    </citation>
    <scope>NUCLEOTIDE SEQUENCE [LARGE SCALE GENOMIC DNA]</scope>
    <source>
        <strain evidence="9">ATCC 33406 / DSM 1761 / CIP 103989 / NBRC 15051 / NCIMB 9469 / D465</strain>
    </source>
</reference>
<evidence type="ECO:0000256" key="3">
    <source>
        <dbReference type="ARBA" id="ARBA00023082"/>
    </source>
</evidence>
<dbReference type="InterPro" id="IPR013249">
    <property type="entry name" value="RNA_pol_sigma70_r4_t2"/>
</dbReference>
<dbReference type="Proteomes" id="UP000001822">
    <property type="component" value="Chromosome"/>
</dbReference>
<dbReference type="GO" id="GO:0003677">
    <property type="term" value="F:DNA binding"/>
    <property type="evidence" value="ECO:0007669"/>
    <property type="project" value="UniProtKB-KW"/>
</dbReference>
<feature type="domain" description="RNA polymerase sigma-70 region 2" evidence="6">
    <location>
        <begin position="20"/>
        <end position="78"/>
    </location>
</feature>
<evidence type="ECO:0000256" key="1">
    <source>
        <dbReference type="ARBA" id="ARBA00010641"/>
    </source>
</evidence>
<dbReference type="Gene3D" id="1.10.10.10">
    <property type="entry name" value="Winged helix-like DNA-binding domain superfamily/Winged helix DNA-binding domain"/>
    <property type="match status" value="1"/>
</dbReference>
<keyword evidence="2" id="KW-0805">Transcription regulation</keyword>
<protein>
    <submittedName>
        <fullName evidence="8">Probable RNA polymerase sigma factor</fullName>
    </submittedName>
</protein>
<evidence type="ECO:0000259" key="7">
    <source>
        <dbReference type="Pfam" id="PF08281"/>
    </source>
</evidence>
<dbReference type="InterPro" id="IPR013325">
    <property type="entry name" value="RNA_pol_sigma_r2"/>
</dbReference>
<feature type="domain" description="RNA polymerase sigma factor 70 region 4 type 2" evidence="7">
    <location>
        <begin position="121"/>
        <end position="162"/>
    </location>
</feature>
<dbReference type="Pfam" id="PF08281">
    <property type="entry name" value="Sigma70_r4_2"/>
    <property type="match status" value="1"/>
</dbReference>
<dbReference type="InterPro" id="IPR036388">
    <property type="entry name" value="WH-like_DNA-bd_sf"/>
</dbReference>
<dbReference type="GO" id="GO:0006352">
    <property type="term" value="P:DNA-templated transcription initiation"/>
    <property type="evidence" value="ECO:0007669"/>
    <property type="project" value="InterPro"/>
</dbReference>
<dbReference type="AlphaFoldDB" id="A0A6N4SRA9"/>
<sequence>MANSQEAHIEQVFKNQRGGLLGFIRKRVSRLEDAEDILQDVFFQFVSAYDSIESIDKVSSWLFSVARNKITDRYRKKKPEAWSDLGFQGKNEDSEMLMLEDILPDFKNTPEDVYARNVIWEAIEVAMAEMPAEQRQVMLLHEFEDKSFKEISEITGVSVNTLLSRKRYAILTLRKKLQELYDEL</sequence>
<dbReference type="NCBIfam" id="TIGR02937">
    <property type="entry name" value="sigma70-ECF"/>
    <property type="match status" value="1"/>
</dbReference>
<dbReference type="CDD" id="cd06171">
    <property type="entry name" value="Sigma70_r4"/>
    <property type="match status" value="1"/>
</dbReference>
<dbReference type="GO" id="GO:0016987">
    <property type="term" value="F:sigma factor activity"/>
    <property type="evidence" value="ECO:0007669"/>
    <property type="project" value="UniProtKB-KW"/>
</dbReference>
<gene>
    <name evidence="8" type="primary">fecI</name>
    <name evidence="8" type="ordered locus">CHU_1616</name>
</gene>
<dbReference type="PANTHER" id="PTHR43133">
    <property type="entry name" value="RNA POLYMERASE ECF-TYPE SIGMA FACTO"/>
    <property type="match status" value="1"/>
</dbReference>
<keyword evidence="9" id="KW-1185">Reference proteome</keyword>
<proteinExistence type="inferred from homology"/>
<keyword evidence="4" id="KW-0238">DNA-binding</keyword>
<dbReference type="SUPFAM" id="SSF88659">
    <property type="entry name" value="Sigma3 and sigma4 domains of RNA polymerase sigma factors"/>
    <property type="match status" value="1"/>
</dbReference>
<keyword evidence="5" id="KW-0804">Transcription</keyword>
<dbReference type="InterPro" id="IPR039425">
    <property type="entry name" value="RNA_pol_sigma-70-like"/>
</dbReference>
<comment type="similarity">
    <text evidence="1">Belongs to the sigma-70 factor family. ECF subfamily.</text>
</comment>
<dbReference type="Gene3D" id="1.10.1740.10">
    <property type="match status" value="1"/>
</dbReference>
<name>A0A6N4SRA9_CYTH3</name>
<evidence type="ECO:0000256" key="5">
    <source>
        <dbReference type="ARBA" id="ARBA00023163"/>
    </source>
</evidence>
<dbReference type="EMBL" id="CP000383">
    <property type="protein sequence ID" value="ABG58886.1"/>
    <property type="molecule type" value="Genomic_DNA"/>
</dbReference>
<evidence type="ECO:0000313" key="8">
    <source>
        <dbReference type="EMBL" id="ABG58886.1"/>
    </source>
</evidence>
<dbReference type="InterPro" id="IPR014284">
    <property type="entry name" value="RNA_pol_sigma-70_dom"/>
</dbReference>
<evidence type="ECO:0000256" key="4">
    <source>
        <dbReference type="ARBA" id="ARBA00023125"/>
    </source>
</evidence>
<organism evidence="8 9">
    <name type="scientific">Cytophaga hutchinsonii (strain ATCC 33406 / DSM 1761 / CIP 103989 / NBRC 15051 / NCIMB 9469 / D465)</name>
    <dbReference type="NCBI Taxonomy" id="269798"/>
    <lineage>
        <taxon>Bacteria</taxon>
        <taxon>Pseudomonadati</taxon>
        <taxon>Bacteroidota</taxon>
        <taxon>Cytophagia</taxon>
        <taxon>Cytophagales</taxon>
        <taxon>Cytophagaceae</taxon>
        <taxon>Cytophaga</taxon>
    </lineage>
</organism>
<dbReference type="InterPro" id="IPR007627">
    <property type="entry name" value="RNA_pol_sigma70_r2"/>
</dbReference>
<dbReference type="KEGG" id="chu:CHU_1616"/>
<dbReference type="OrthoDB" id="9784272at2"/>
<dbReference type="RefSeq" id="WP_011585001.1">
    <property type="nucleotide sequence ID" value="NC_008255.1"/>
</dbReference>
<evidence type="ECO:0000313" key="9">
    <source>
        <dbReference type="Proteomes" id="UP000001822"/>
    </source>
</evidence>